<dbReference type="Proteomes" id="UP000195305">
    <property type="component" value="Unassembled WGS sequence"/>
</dbReference>
<accession>A0A1Y4T108</accession>
<evidence type="ECO:0000256" key="6">
    <source>
        <dbReference type="ARBA" id="ARBA00014680"/>
    </source>
</evidence>
<comment type="catalytic activity">
    <reaction evidence="1">
        <text>2'-deoxyuridine + phosphate = 2-deoxy-alpha-D-ribose 1-phosphate + uracil</text>
        <dbReference type="Rhea" id="RHEA:22824"/>
        <dbReference type="ChEBI" id="CHEBI:16450"/>
        <dbReference type="ChEBI" id="CHEBI:17568"/>
        <dbReference type="ChEBI" id="CHEBI:43474"/>
        <dbReference type="ChEBI" id="CHEBI:57259"/>
        <dbReference type="EC" id="2.4.2.2"/>
    </reaction>
</comment>
<sequence length="433" mass="46910">MRMVDLIEKKKDGFKHTPEEIHFIVAGYTKGDIPDYQMSAWLMAVCFQGLDKEETAILTKEMMHSGDVIDLSRIQGIKVDKHSTGGVGDKTSLVLGPIVAACGVPVAKMSGRGLGHTGGTLDKLESIPGLHIMIDEEDFVKQVNDCGLAIIGQSGHLDPADKKMYALRDVTATVSCIPLIASSIMSKKLAAGSDAILLDVKYGDGAFMNTIEEAKELARTMIEIGDSLGKDTRATISNMSQPLGYAIGNSLEVKEAIDTLNGHGPEDLLELCLQAGSHMLIQAQKADSLLSARKMLQEAIDSKQALRTFCAMVKAQGGDDAYVRHPEMFPKAKEVIPVYSQTTGYVKDLKAKPLGIVSMKLGGGRETTDDEIDYSVGLILHKKIGDFVKKGDVLVEVHTNTGLSKELQKDILDAYEFSNEFVNKPILIDEVLS</sequence>
<dbReference type="PIRSF" id="PIRSF000478">
    <property type="entry name" value="TP_PyNP"/>
    <property type="match status" value="1"/>
</dbReference>
<dbReference type="RefSeq" id="WP_087357175.1">
    <property type="nucleotide sequence ID" value="NZ_NFLJ01000005.1"/>
</dbReference>
<comment type="similarity">
    <text evidence="3">Belongs to the thymidine/pyrimidine-nucleoside phosphorylase family.</text>
</comment>
<comment type="catalytic activity">
    <reaction evidence="9">
        <text>uridine + phosphate = alpha-D-ribose 1-phosphate + uracil</text>
        <dbReference type="Rhea" id="RHEA:24388"/>
        <dbReference type="ChEBI" id="CHEBI:16704"/>
        <dbReference type="ChEBI" id="CHEBI:17568"/>
        <dbReference type="ChEBI" id="CHEBI:43474"/>
        <dbReference type="ChEBI" id="CHEBI:57720"/>
        <dbReference type="EC" id="2.4.2.2"/>
    </reaction>
</comment>
<dbReference type="NCBIfam" id="TIGR02644">
    <property type="entry name" value="Y_phosphoryl"/>
    <property type="match status" value="1"/>
</dbReference>
<organism evidence="12 13">
    <name type="scientific">Massilimicrobiota timonensis</name>
    <dbReference type="NCBI Taxonomy" id="1776392"/>
    <lineage>
        <taxon>Bacteria</taxon>
        <taxon>Bacillati</taxon>
        <taxon>Bacillota</taxon>
        <taxon>Erysipelotrichia</taxon>
        <taxon>Erysipelotrichales</taxon>
        <taxon>Erysipelotrichaceae</taxon>
        <taxon>Massilimicrobiota</taxon>
    </lineage>
</organism>
<comment type="catalytic activity">
    <reaction evidence="10">
        <text>thymidine + phosphate = 2-deoxy-alpha-D-ribose 1-phosphate + thymine</text>
        <dbReference type="Rhea" id="RHEA:16037"/>
        <dbReference type="ChEBI" id="CHEBI:17748"/>
        <dbReference type="ChEBI" id="CHEBI:17821"/>
        <dbReference type="ChEBI" id="CHEBI:43474"/>
        <dbReference type="ChEBI" id="CHEBI:57259"/>
        <dbReference type="EC" id="2.4.2.2"/>
    </reaction>
</comment>
<dbReference type="InterPro" id="IPR018090">
    <property type="entry name" value="Pyrmidine_PPas_bac/euk"/>
</dbReference>
<dbReference type="Gene3D" id="3.40.1030.10">
    <property type="entry name" value="Nucleoside phosphorylase/phosphoribosyltransferase catalytic domain"/>
    <property type="match status" value="1"/>
</dbReference>
<evidence type="ECO:0000256" key="2">
    <source>
        <dbReference type="ARBA" id="ARBA00003877"/>
    </source>
</evidence>
<dbReference type="OrthoDB" id="9763887at2"/>
<dbReference type="GO" id="GO:0005829">
    <property type="term" value="C:cytosol"/>
    <property type="evidence" value="ECO:0007669"/>
    <property type="project" value="TreeGrafter"/>
</dbReference>
<dbReference type="Gene3D" id="1.20.970.10">
    <property type="entry name" value="Transferase, Pyrimidine Nucleoside Phosphorylase, Chain C"/>
    <property type="match status" value="1"/>
</dbReference>
<comment type="function">
    <text evidence="2">Catalyzes phosphorolysis of the pyrimidine nucleosides uridine, thymidine and 2'-deoxyuridine with the formation of the corresponding pyrimidine base and ribose-1-phosphate.</text>
</comment>
<protein>
    <recommendedName>
        <fullName evidence="6">Pyrimidine-nucleoside phosphorylase</fullName>
        <ecNumber evidence="5">2.4.2.2</ecNumber>
    </recommendedName>
</protein>
<dbReference type="SUPFAM" id="SSF47648">
    <property type="entry name" value="Nucleoside phosphorylase/phosphoribosyltransferase N-terminal domain"/>
    <property type="match status" value="1"/>
</dbReference>
<dbReference type="InterPro" id="IPR000053">
    <property type="entry name" value="Thymidine/pyrmidine_PPase"/>
</dbReference>
<dbReference type="GO" id="GO:0006206">
    <property type="term" value="P:pyrimidine nucleobase metabolic process"/>
    <property type="evidence" value="ECO:0007669"/>
    <property type="project" value="InterPro"/>
</dbReference>
<dbReference type="InterPro" id="IPR000312">
    <property type="entry name" value="Glycosyl_Trfase_fam3"/>
</dbReference>
<evidence type="ECO:0000256" key="3">
    <source>
        <dbReference type="ARBA" id="ARBA00006915"/>
    </source>
</evidence>
<dbReference type="EMBL" id="NFLJ01000005">
    <property type="protein sequence ID" value="OUQ35876.1"/>
    <property type="molecule type" value="Genomic_DNA"/>
</dbReference>
<feature type="domain" description="Pyrimidine nucleoside phosphorylase C-terminal" evidence="11">
    <location>
        <begin position="345"/>
        <end position="418"/>
    </location>
</feature>
<dbReference type="SUPFAM" id="SSF54680">
    <property type="entry name" value="Pyrimidine nucleoside phosphorylase C-terminal domain"/>
    <property type="match status" value="1"/>
</dbReference>
<evidence type="ECO:0000313" key="13">
    <source>
        <dbReference type="Proteomes" id="UP000195305"/>
    </source>
</evidence>
<dbReference type="InterPro" id="IPR036566">
    <property type="entry name" value="PYNP-like_C_sf"/>
</dbReference>
<dbReference type="FunFam" id="3.40.1030.10:FF:000003">
    <property type="entry name" value="Pyrimidine-nucleoside phosphorylase"/>
    <property type="match status" value="1"/>
</dbReference>
<dbReference type="Pfam" id="PF02885">
    <property type="entry name" value="Glycos_trans_3N"/>
    <property type="match status" value="1"/>
</dbReference>
<evidence type="ECO:0000313" key="12">
    <source>
        <dbReference type="EMBL" id="OUQ35876.1"/>
    </source>
</evidence>
<proteinExistence type="inferred from homology"/>
<dbReference type="InterPro" id="IPR017459">
    <property type="entry name" value="Glycosyl_Trfase_fam3_N_dom"/>
</dbReference>
<comment type="subunit">
    <text evidence="4">Homodimer.</text>
</comment>
<dbReference type="Pfam" id="PF07831">
    <property type="entry name" value="PYNP_C"/>
    <property type="match status" value="1"/>
</dbReference>
<dbReference type="PROSITE" id="PS00647">
    <property type="entry name" value="THYMID_PHOSPHORYLASE"/>
    <property type="match status" value="1"/>
</dbReference>
<dbReference type="Pfam" id="PF00591">
    <property type="entry name" value="Glycos_transf_3"/>
    <property type="match status" value="1"/>
</dbReference>
<evidence type="ECO:0000256" key="4">
    <source>
        <dbReference type="ARBA" id="ARBA00011738"/>
    </source>
</evidence>
<evidence type="ECO:0000256" key="1">
    <source>
        <dbReference type="ARBA" id="ARBA00001066"/>
    </source>
</evidence>
<keyword evidence="8" id="KW-0808">Transferase</keyword>
<reference evidence="12 13" key="1">
    <citation type="journal article" date="2018" name="BMC Genomics">
        <title>Whole genome sequencing and function prediction of 133 gut anaerobes isolated from chicken caecum in pure cultures.</title>
        <authorList>
            <person name="Medvecky M."/>
            <person name="Cejkova D."/>
            <person name="Polansky O."/>
            <person name="Karasova D."/>
            <person name="Kubasova T."/>
            <person name="Cizek A."/>
            <person name="Rychlik I."/>
        </authorList>
    </citation>
    <scope>NUCLEOTIDE SEQUENCE [LARGE SCALE GENOMIC DNA]</scope>
    <source>
        <strain evidence="12 13">An13</strain>
    </source>
</reference>
<dbReference type="PANTHER" id="PTHR10515">
    <property type="entry name" value="THYMIDINE PHOSPHORYLASE"/>
    <property type="match status" value="1"/>
</dbReference>
<evidence type="ECO:0000256" key="7">
    <source>
        <dbReference type="ARBA" id="ARBA00022676"/>
    </source>
</evidence>
<evidence type="ECO:0000256" key="5">
    <source>
        <dbReference type="ARBA" id="ARBA00011889"/>
    </source>
</evidence>
<dbReference type="InterPro" id="IPR035902">
    <property type="entry name" value="Nuc_phospho_transferase"/>
</dbReference>
<dbReference type="AlphaFoldDB" id="A0A1Y4T108"/>
<dbReference type="NCBIfam" id="NF004490">
    <property type="entry name" value="PRK05820.1"/>
    <property type="match status" value="1"/>
</dbReference>
<dbReference type="GO" id="GO:0009032">
    <property type="term" value="F:thymidine phosphorylase activity"/>
    <property type="evidence" value="ECO:0007669"/>
    <property type="project" value="TreeGrafter"/>
</dbReference>
<dbReference type="SMART" id="SM00941">
    <property type="entry name" value="PYNP_C"/>
    <property type="match status" value="1"/>
</dbReference>
<dbReference type="NCBIfam" id="NF004747">
    <property type="entry name" value="PRK06078.1"/>
    <property type="match status" value="1"/>
</dbReference>
<dbReference type="GO" id="GO:0006213">
    <property type="term" value="P:pyrimidine nucleoside metabolic process"/>
    <property type="evidence" value="ECO:0007669"/>
    <property type="project" value="InterPro"/>
</dbReference>
<gene>
    <name evidence="12" type="primary">deoA</name>
    <name evidence="12" type="ORF">B5E75_02265</name>
</gene>
<evidence type="ECO:0000256" key="8">
    <source>
        <dbReference type="ARBA" id="ARBA00022679"/>
    </source>
</evidence>
<keyword evidence="7" id="KW-0328">Glycosyltransferase</keyword>
<evidence type="ECO:0000256" key="9">
    <source>
        <dbReference type="ARBA" id="ARBA00048453"/>
    </source>
</evidence>
<dbReference type="SUPFAM" id="SSF52418">
    <property type="entry name" value="Nucleoside phosphorylase/phosphoribosyltransferase catalytic domain"/>
    <property type="match status" value="1"/>
</dbReference>
<dbReference type="InterPro" id="IPR017872">
    <property type="entry name" value="Pyrmidine_PPase_CS"/>
</dbReference>
<dbReference type="EC" id="2.4.2.2" evidence="5"/>
<dbReference type="InterPro" id="IPR013102">
    <property type="entry name" value="PYNP_C"/>
</dbReference>
<dbReference type="GO" id="GO:0004645">
    <property type="term" value="F:1,4-alpha-oligoglucan phosphorylase activity"/>
    <property type="evidence" value="ECO:0007669"/>
    <property type="project" value="InterPro"/>
</dbReference>
<dbReference type="PANTHER" id="PTHR10515:SF0">
    <property type="entry name" value="THYMIDINE PHOSPHORYLASE"/>
    <property type="match status" value="1"/>
</dbReference>
<name>A0A1Y4T108_9FIRM</name>
<dbReference type="InterPro" id="IPR036320">
    <property type="entry name" value="Glycosyl_Trfase_fam3_N_dom_sf"/>
</dbReference>
<dbReference type="Gene3D" id="3.90.1170.30">
    <property type="entry name" value="Pyrimidine nucleoside phosphorylase-like, C-terminal domain"/>
    <property type="match status" value="1"/>
</dbReference>
<evidence type="ECO:0000256" key="10">
    <source>
        <dbReference type="ARBA" id="ARBA00048525"/>
    </source>
</evidence>
<keyword evidence="13" id="KW-1185">Reference proteome</keyword>
<evidence type="ECO:0000259" key="11">
    <source>
        <dbReference type="SMART" id="SM00941"/>
    </source>
</evidence>
<comment type="caution">
    <text evidence="12">The sequence shown here is derived from an EMBL/GenBank/DDBJ whole genome shotgun (WGS) entry which is preliminary data.</text>
</comment>